<evidence type="ECO:0000313" key="2">
    <source>
        <dbReference type="Proteomes" id="UP001149140"/>
    </source>
</evidence>
<reference evidence="1" key="1">
    <citation type="submission" date="2022-10" db="EMBL/GenBank/DDBJ databases">
        <title>The WGS of Solirubrobacter ginsenosidimutans DSM 21036.</title>
        <authorList>
            <person name="Jiang Z."/>
        </authorList>
    </citation>
    <scope>NUCLEOTIDE SEQUENCE</scope>
    <source>
        <strain evidence="1">DSM 21036</strain>
    </source>
</reference>
<keyword evidence="2" id="KW-1185">Reference proteome</keyword>
<dbReference type="AlphaFoldDB" id="A0A9X3MMT7"/>
<organism evidence="1 2">
    <name type="scientific">Solirubrobacter ginsenosidimutans</name>
    <dbReference type="NCBI Taxonomy" id="490573"/>
    <lineage>
        <taxon>Bacteria</taxon>
        <taxon>Bacillati</taxon>
        <taxon>Actinomycetota</taxon>
        <taxon>Thermoleophilia</taxon>
        <taxon>Solirubrobacterales</taxon>
        <taxon>Solirubrobacteraceae</taxon>
        <taxon>Solirubrobacter</taxon>
    </lineage>
</organism>
<dbReference type="Proteomes" id="UP001149140">
    <property type="component" value="Unassembled WGS sequence"/>
</dbReference>
<evidence type="ECO:0000313" key="1">
    <source>
        <dbReference type="EMBL" id="MDA0159486.1"/>
    </source>
</evidence>
<protein>
    <submittedName>
        <fullName evidence="1">Uncharacterized protein</fullName>
    </submittedName>
</protein>
<sequence>MPHLNISHHERVEGHPHRWHVYLHGRPDPIPVEFPEDERRGLAMSDEDVHDFLPTALERHHSENRDDVLPGEEYLEATWEDPVRVYQTHFNA</sequence>
<gene>
    <name evidence="1" type="ORF">OM076_04355</name>
</gene>
<comment type="caution">
    <text evidence="1">The sequence shown here is derived from an EMBL/GenBank/DDBJ whole genome shotgun (WGS) entry which is preliminary data.</text>
</comment>
<name>A0A9X3MMT7_9ACTN</name>
<dbReference type="RefSeq" id="WP_270038212.1">
    <property type="nucleotide sequence ID" value="NZ_JAPDOD010000002.1"/>
</dbReference>
<dbReference type="EMBL" id="JAPDOD010000002">
    <property type="protein sequence ID" value="MDA0159486.1"/>
    <property type="molecule type" value="Genomic_DNA"/>
</dbReference>
<proteinExistence type="predicted"/>
<accession>A0A9X3MMT7</accession>